<organism evidence="1 2">
    <name type="scientific">Sphaerodactylus townsendi</name>
    <dbReference type="NCBI Taxonomy" id="933632"/>
    <lineage>
        <taxon>Eukaryota</taxon>
        <taxon>Metazoa</taxon>
        <taxon>Chordata</taxon>
        <taxon>Craniata</taxon>
        <taxon>Vertebrata</taxon>
        <taxon>Euteleostomi</taxon>
        <taxon>Lepidosauria</taxon>
        <taxon>Squamata</taxon>
        <taxon>Bifurcata</taxon>
        <taxon>Gekkota</taxon>
        <taxon>Sphaerodactylidae</taxon>
        <taxon>Sphaerodactylus</taxon>
    </lineage>
</organism>
<reference evidence="1" key="1">
    <citation type="submission" date="2021-08" db="EMBL/GenBank/DDBJ databases">
        <title>The first chromosome-level gecko genome reveals the dynamic sex chromosomes of Neotropical dwarf geckos (Sphaerodactylidae: Sphaerodactylus).</title>
        <authorList>
            <person name="Pinto B.J."/>
            <person name="Keating S.E."/>
            <person name="Gamble T."/>
        </authorList>
    </citation>
    <scope>NUCLEOTIDE SEQUENCE</scope>
    <source>
        <strain evidence="1">TG3544</strain>
    </source>
</reference>
<evidence type="ECO:0000313" key="2">
    <source>
        <dbReference type="Proteomes" id="UP000827872"/>
    </source>
</evidence>
<dbReference type="EMBL" id="CM037615">
    <property type="protein sequence ID" value="KAH8014173.1"/>
    <property type="molecule type" value="Genomic_DNA"/>
</dbReference>
<proteinExistence type="predicted"/>
<gene>
    <name evidence="1" type="ORF">K3G42_026629</name>
</gene>
<protein>
    <submittedName>
        <fullName evidence="1">Uncharacterized protein</fullName>
    </submittedName>
</protein>
<name>A0ACB8G548_9SAUR</name>
<comment type="caution">
    <text evidence="1">The sequence shown here is derived from an EMBL/GenBank/DDBJ whole genome shotgun (WGS) entry which is preliminary data.</text>
</comment>
<dbReference type="Proteomes" id="UP000827872">
    <property type="component" value="Linkage Group LG02"/>
</dbReference>
<keyword evidence="2" id="KW-1185">Reference proteome</keyword>
<evidence type="ECO:0000313" key="1">
    <source>
        <dbReference type="EMBL" id="KAH8014173.1"/>
    </source>
</evidence>
<accession>A0ACB8G548</accession>
<sequence length="176" mass="19441">MERKCWGQELKQRGICRRARSSGKQERLFPKGSAKPGSLEGTRARDQLGLHLCRSPAAGQGAGAEAPRAADASRRFPPDTCRRSKPTSLWPLRGHPDRRRHANDLRANAPIDGHPPDEGLDLPLKFELGGPCVNYTPLIGRARKTLGAEPKQASCEEEKKDGRRGPLILEVQERID</sequence>